<sequence length="239" mass="26365">MAQQEQADGSSGMRPDDPLSALNMDLSWLFKREEDSQGQAGVATTATALDKWKSSLREELRQAIEVAVLGPELDPAHHDGVRLPSEFEAEERAHASASQELLHVVHGRQVLGKVLTADRPLPVAGASVQGRLPVGEAVLRSRTPFVRHMTLLREAAGAARPQVLARAARARLPPSAVWLFTPREETHNRGGWNFRWAKGADKALTGQESHVFLLLAAFESLDLEAKLGRPKKSWWQWGR</sequence>
<evidence type="ECO:0000256" key="1">
    <source>
        <dbReference type="SAM" id="MobiDB-lite"/>
    </source>
</evidence>
<dbReference type="PANTHER" id="PTHR45286:SF1">
    <property type="entry name" value="CHAPERONE DNAJ-DOMAIN SUPERFAMILY PROTEIN"/>
    <property type="match status" value="1"/>
</dbReference>
<dbReference type="PANTHER" id="PTHR45286">
    <property type="entry name" value="CHAPERONE DNAJ-DOMAIN SUPERFAMILY PROTEIN"/>
    <property type="match status" value="1"/>
</dbReference>
<evidence type="ECO:0000313" key="3">
    <source>
        <dbReference type="Proteomes" id="UP001255856"/>
    </source>
</evidence>
<keyword evidence="3" id="KW-1185">Reference proteome</keyword>
<evidence type="ECO:0000313" key="2">
    <source>
        <dbReference type="EMBL" id="KAK2079729.1"/>
    </source>
</evidence>
<accession>A0AAD9IJK0</accession>
<dbReference type="EMBL" id="JASFZW010000002">
    <property type="protein sequence ID" value="KAK2079729.1"/>
    <property type="molecule type" value="Genomic_DNA"/>
</dbReference>
<dbReference type="AlphaFoldDB" id="A0AAD9IJK0"/>
<protein>
    <submittedName>
        <fullName evidence="2">Uncharacterized protein</fullName>
    </submittedName>
</protein>
<feature type="region of interest" description="Disordered" evidence="1">
    <location>
        <begin position="1"/>
        <end position="20"/>
    </location>
</feature>
<comment type="caution">
    <text evidence="2">The sequence shown here is derived from an EMBL/GenBank/DDBJ whole genome shotgun (WGS) entry which is preliminary data.</text>
</comment>
<reference evidence="2" key="1">
    <citation type="submission" date="2021-01" db="EMBL/GenBank/DDBJ databases">
        <authorList>
            <person name="Eckstrom K.M.E."/>
        </authorList>
    </citation>
    <scope>NUCLEOTIDE SEQUENCE</scope>
    <source>
        <strain evidence="2">UVCC 0001</strain>
    </source>
</reference>
<proteinExistence type="predicted"/>
<dbReference type="Proteomes" id="UP001255856">
    <property type="component" value="Unassembled WGS sequence"/>
</dbReference>
<organism evidence="2 3">
    <name type="scientific">Prototheca wickerhamii</name>
    <dbReference type="NCBI Taxonomy" id="3111"/>
    <lineage>
        <taxon>Eukaryota</taxon>
        <taxon>Viridiplantae</taxon>
        <taxon>Chlorophyta</taxon>
        <taxon>core chlorophytes</taxon>
        <taxon>Trebouxiophyceae</taxon>
        <taxon>Chlorellales</taxon>
        <taxon>Chlorellaceae</taxon>
        <taxon>Prototheca</taxon>
    </lineage>
</organism>
<name>A0AAD9IJK0_PROWI</name>
<gene>
    <name evidence="2" type="ORF">QBZ16_002124</name>
</gene>